<dbReference type="Proteomes" id="UP000198697">
    <property type="component" value="Unassembled WGS sequence"/>
</dbReference>
<sequence>MSTTSATADLPELLYIYDAYCGWCYGMSPVMQRVQADFAGRLTVSVLSGGMLAGERAEPIGAAWSYIEGAMPQVEQATGVRFGEAYRQLGAAGRYFQDSEAPARALYVVRQFDAQSRVLDFAHAIQQALFSRGEDLNDVVTYKPLVRALDLDFEEFARQFALPETGAAVRREFEAVGRIGVQGFPTIILRAGSQGYVLSRGFQPYDVFARNLQDALKQVAEEQAGG</sequence>
<dbReference type="CDD" id="cd03025">
    <property type="entry name" value="DsbA_FrnE_like"/>
    <property type="match status" value="1"/>
</dbReference>
<dbReference type="OrthoDB" id="9813770at2"/>
<dbReference type="InterPro" id="IPR001853">
    <property type="entry name" value="DSBA-like_thioredoxin_dom"/>
</dbReference>
<evidence type="ECO:0000256" key="1">
    <source>
        <dbReference type="ARBA" id="ARBA00023284"/>
    </source>
</evidence>
<dbReference type="Gene3D" id="3.40.30.10">
    <property type="entry name" value="Glutaredoxin"/>
    <property type="match status" value="1"/>
</dbReference>
<dbReference type="PANTHER" id="PTHR13887">
    <property type="entry name" value="GLUTATHIONE S-TRANSFERASE KAPPA"/>
    <property type="match status" value="1"/>
</dbReference>
<reference evidence="4" key="1">
    <citation type="submission" date="2016-10" db="EMBL/GenBank/DDBJ databases">
        <authorList>
            <person name="Varghese N."/>
            <person name="Submissions S."/>
        </authorList>
    </citation>
    <scope>NUCLEOTIDE SEQUENCE [LARGE SCALE GENOMIC DNA]</scope>
    <source>
        <strain evidence="4">DSM 15310</strain>
    </source>
</reference>
<gene>
    <name evidence="3" type="ORF">SAMN04487998_0725</name>
</gene>
<evidence type="ECO:0000313" key="3">
    <source>
        <dbReference type="EMBL" id="SES93886.1"/>
    </source>
</evidence>
<dbReference type="InterPro" id="IPR017937">
    <property type="entry name" value="Thioredoxin_CS"/>
</dbReference>
<evidence type="ECO:0000313" key="4">
    <source>
        <dbReference type="Proteomes" id="UP000198697"/>
    </source>
</evidence>
<dbReference type="AlphaFoldDB" id="A0A1I0AHX2"/>
<protein>
    <recommendedName>
        <fullName evidence="2">DSBA-like thioredoxin domain-containing protein</fullName>
    </recommendedName>
</protein>
<dbReference type="SUPFAM" id="SSF52833">
    <property type="entry name" value="Thioredoxin-like"/>
    <property type="match status" value="1"/>
</dbReference>
<dbReference type="InterPro" id="IPR036249">
    <property type="entry name" value="Thioredoxin-like_sf"/>
</dbReference>
<evidence type="ECO:0000259" key="2">
    <source>
        <dbReference type="Pfam" id="PF01323"/>
    </source>
</evidence>
<accession>A0A1I0AHX2</accession>
<keyword evidence="1" id="KW-0676">Redox-active center</keyword>
<dbReference type="GO" id="GO:0016491">
    <property type="term" value="F:oxidoreductase activity"/>
    <property type="evidence" value="ECO:0007669"/>
    <property type="project" value="InterPro"/>
</dbReference>
<feature type="domain" description="DSBA-like thioredoxin" evidence="2">
    <location>
        <begin position="17"/>
        <end position="213"/>
    </location>
</feature>
<dbReference type="PANTHER" id="PTHR13887:SF54">
    <property type="entry name" value="DSBA FAMILY PROTEIN"/>
    <property type="match status" value="1"/>
</dbReference>
<name>A0A1I0AHX2_9BACT</name>
<dbReference type="PROSITE" id="PS00194">
    <property type="entry name" value="THIOREDOXIN_1"/>
    <property type="match status" value="1"/>
</dbReference>
<dbReference type="Pfam" id="PF01323">
    <property type="entry name" value="DSBA"/>
    <property type="match status" value="1"/>
</dbReference>
<proteinExistence type="predicted"/>
<organism evidence="3 4">
    <name type="scientific">Hymenobacter actinosclerus</name>
    <dbReference type="NCBI Taxonomy" id="82805"/>
    <lineage>
        <taxon>Bacteria</taxon>
        <taxon>Pseudomonadati</taxon>
        <taxon>Bacteroidota</taxon>
        <taxon>Cytophagia</taxon>
        <taxon>Cytophagales</taxon>
        <taxon>Hymenobacteraceae</taxon>
        <taxon>Hymenobacter</taxon>
    </lineage>
</organism>
<dbReference type="RefSeq" id="WP_092768302.1">
    <property type="nucleotide sequence ID" value="NZ_FOHS01000001.1"/>
</dbReference>
<dbReference type="EMBL" id="FOHS01000001">
    <property type="protein sequence ID" value="SES93886.1"/>
    <property type="molecule type" value="Genomic_DNA"/>
</dbReference>
<dbReference type="Gene3D" id="1.10.472.60">
    <property type="entry name" value="putative protein disulfide isomerase domain"/>
    <property type="match status" value="1"/>
</dbReference>
<keyword evidence="4" id="KW-1185">Reference proteome</keyword>